<dbReference type="Gene3D" id="1.10.4190.10">
    <property type="entry name" value="Urease accessory protein UreF"/>
    <property type="match status" value="1"/>
</dbReference>
<evidence type="ECO:0000313" key="4">
    <source>
        <dbReference type="EMBL" id="TMV11515.1"/>
    </source>
</evidence>
<organism evidence="4 5">
    <name type="scientific">Arenibacterium halophilum</name>
    <dbReference type="NCBI Taxonomy" id="2583821"/>
    <lineage>
        <taxon>Bacteria</taxon>
        <taxon>Pseudomonadati</taxon>
        <taxon>Pseudomonadota</taxon>
        <taxon>Alphaproteobacteria</taxon>
        <taxon>Rhodobacterales</taxon>
        <taxon>Paracoccaceae</taxon>
        <taxon>Arenibacterium</taxon>
    </lineage>
</organism>
<evidence type="ECO:0000256" key="1">
    <source>
        <dbReference type="ARBA" id="ARBA00022988"/>
    </source>
</evidence>
<keyword evidence="1 3" id="KW-0996">Nickel insertion</keyword>
<comment type="subunit">
    <text evidence="3">UreD, UreF and UreG form a complex that acts as a GTP-hydrolysis-dependent molecular chaperone, activating the urease apoprotein by helping to assemble the nickel containing metallocenter of UreC. The UreE protein probably delivers the nickel.</text>
</comment>
<dbReference type="PANTHER" id="PTHR33620">
    <property type="entry name" value="UREASE ACCESSORY PROTEIN F"/>
    <property type="match status" value="1"/>
</dbReference>
<dbReference type="HAMAP" id="MF_01385">
    <property type="entry name" value="UreF"/>
    <property type="match status" value="1"/>
</dbReference>
<dbReference type="Proteomes" id="UP001191082">
    <property type="component" value="Unassembled WGS sequence"/>
</dbReference>
<dbReference type="RefSeq" id="WP_138864581.1">
    <property type="nucleotide sequence ID" value="NZ_VCPC01000003.1"/>
</dbReference>
<proteinExistence type="inferred from homology"/>
<keyword evidence="5" id="KW-1185">Reference proteome</keyword>
<sequence>MTAPDPHSAALTLAQWLSPAFPIGAFSYSHGLEYLTSTGVVGDADSFLEWARQILQHGAGRNDTLLLAAAYRAASDAALAEIDALAAALAASRERVVELEDQGRAFVDTVNAVWRLDLPPLTYPVAVGATAARCDLPIDLTARMYLHALATSITSAAMRLAPIGQIAGQRCILALRSICDDVCAQALAADLDALGSSVFLGDIASMAHETQYSRMFRT</sequence>
<dbReference type="InterPro" id="IPR002639">
    <property type="entry name" value="UreF"/>
</dbReference>
<keyword evidence="2 3" id="KW-0143">Chaperone</keyword>
<dbReference type="EMBL" id="VCPC01000003">
    <property type="protein sequence ID" value="TMV11515.1"/>
    <property type="molecule type" value="Genomic_DNA"/>
</dbReference>
<gene>
    <name evidence="3" type="primary">ureF</name>
    <name evidence="4" type="ORF">FGK64_14645</name>
</gene>
<evidence type="ECO:0000313" key="5">
    <source>
        <dbReference type="Proteomes" id="UP001191082"/>
    </source>
</evidence>
<dbReference type="PIRSF" id="PIRSF009467">
    <property type="entry name" value="Ureas_acces_UreF"/>
    <property type="match status" value="1"/>
</dbReference>
<reference evidence="4 5" key="1">
    <citation type="submission" date="2019-05" db="EMBL/GenBank/DDBJ databases">
        <title>Marivita sp. nov. isolated from sea sediment.</title>
        <authorList>
            <person name="Kim W."/>
        </authorList>
    </citation>
    <scope>NUCLEOTIDE SEQUENCE [LARGE SCALE GENOMIC DNA]</scope>
    <source>
        <strain evidence="4 5">CAU 1492</strain>
    </source>
</reference>
<dbReference type="InterPro" id="IPR038277">
    <property type="entry name" value="UreF_sf"/>
</dbReference>
<accession>A0ABY2X6W5</accession>
<comment type="function">
    <text evidence="3">Required for maturation of urease via the functional incorporation of the urease nickel metallocenter.</text>
</comment>
<comment type="subcellular location">
    <subcellularLocation>
        <location evidence="3">Cytoplasm</location>
    </subcellularLocation>
</comment>
<keyword evidence="3" id="KW-0963">Cytoplasm</keyword>
<protein>
    <recommendedName>
        <fullName evidence="3">Urease accessory protein UreF</fullName>
    </recommendedName>
</protein>
<evidence type="ECO:0000256" key="3">
    <source>
        <dbReference type="HAMAP-Rule" id="MF_01385"/>
    </source>
</evidence>
<evidence type="ECO:0000256" key="2">
    <source>
        <dbReference type="ARBA" id="ARBA00023186"/>
    </source>
</evidence>
<name>A0ABY2X6W5_9RHOB</name>
<dbReference type="PANTHER" id="PTHR33620:SF1">
    <property type="entry name" value="UREASE ACCESSORY PROTEIN F"/>
    <property type="match status" value="1"/>
</dbReference>
<comment type="caution">
    <text evidence="4">The sequence shown here is derived from an EMBL/GenBank/DDBJ whole genome shotgun (WGS) entry which is preliminary data.</text>
</comment>
<dbReference type="Pfam" id="PF01730">
    <property type="entry name" value="UreF"/>
    <property type="match status" value="1"/>
</dbReference>
<comment type="similarity">
    <text evidence="3">Belongs to the UreF family.</text>
</comment>